<dbReference type="PANTHER" id="PTHR23028:SF53">
    <property type="entry name" value="ACYL_TRANSF_3 DOMAIN-CONTAINING PROTEIN"/>
    <property type="match status" value="1"/>
</dbReference>
<dbReference type="GO" id="GO:0016747">
    <property type="term" value="F:acyltransferase activity, transferring groups other than amino-acyl groups"/>
    <property type="evidence" value="ECO:0007669"/>
    <property type="project" value="InterPro"/>
</dbReference>
<dbReference type="InterPro" id="IPR043968">
    <property type="entry name" value="SGNH"/>
</dbReference>
<proteinExistence type="predicted"/>
<feature type="transmembrane region" description="Helical" evidence="1">
    <location>
        <begin position="161"/>
        <end position="182"/>
    </location>
</feature>
<keyword evidence="1" id="KW-1133">Transmembrane helix</keyword>
<feature type="transmembrane region" description="Helical" evidence="1">
    <location>
        <begin position="248"/>
        <end position="270"/>
    </location>
</feature>
<evidence type="ECO:0000259" key="2">
    <source>
        <dbReference type="Pfam" id="PF01757"/>
    </source>
</evidence>
<comment type="caution">
    <text evidence="4">The sequence shown here is derived from an EMBL/GenBank/DDBJ whole genome shotgun (WGS) entry which is preliminary data.</text>
</comment>
<dbReference type="InterPro" id="IPR050879">
    <property type="entry name" value="Acyltransferase_3"/>
</dbReference>
<evidence type="ECO:0000313" key="5">
    <source>
        <dbReference type="Proteomes" id="UP000522313"/>
    </source>
</evidence>
<feature type="transmembrane region" description="Helical" evidence="1">
    <location>
        <begin position="315"/>
        <end position="332"/>
    </location>
</feature>
<feature type="transmembrane region" description="Helical" evidence="1">
    <location>
        <begin position="38"/>
        <end position="57"/>
    </location>
</feature>
<feature type="transmembrane region" description="Helical" evidence="1">
    <location>
        <begin position="282"/>
        <end position="303"/>
    </location>
</feature>
<gene>
    <name evidence="4" type="ORF">F4693_002154</name>
</gene>
<reference evidence="4 5" key="2">
    <citation type="submission" date="2020-08" db="EMBL/GenBank/DDBJ databases">
        <authorList>
            <person name="Partida-Martinez L."/>
            <person name="Huntemann M."/>
            <person name="Clum A."/>
            <person name="Wang J."/>
            <person name="Palaniappan K."/>
            <person name="Ritter S."/>
            <person name="Chen I.-M."/>
            <person name="Stamatis D."/>
            <person name="Reddy T."/>
            <person name="O'Malley R."/>
            <person name="Daum C."/>
            <person name="Shapiro N."/>
            <person name="Ivanova N."/>
            <person name="Kyrpides N."/>
            <person name="Woyke T."/>
        </authorList>
    </citation>
    <scope>NUCLEOTIDE SEQUENCE [LARGE SCALE GENOMIC DNA]</scope>
    <source>
        <strain evidence="4 5">AS3.13</strain>
    </source>
</reference>
<dbReference type="RefSeq" id="WP_184505807.1">
    <property type="nucleotide sequence ID" value="NZ_JACHBT010000010.1"/>
</dbReference>
<sequence length="624" mass="67003">MNHRDDIDGLRALAVVPIVLFHFGAGLLSGGYVGVDVFFVISGFVIARSIAADVDAGRFSLRAFYVRRVCRILPALVATVLVTTAAAIWLLLPEDLVTHFRSVAAIGGFSSNIFFWRSSGYFEAAAQTRPLLHSWSLAVEEQFYFFAPVPLALLHRRRPGWWLPAILIVAAGSLAASVAMVFTAPTAGYFLLPSRAWELLLGAAVARASAAPTQRPAGREALAALGLAMVAGSMVLLDEKSAFPGWNALFPCIGTVLVILAGTGAGRLPVVNRLLATAAPRAIGRISYSLYLVHWPIVALFQYRSMRPPTAIEGAAMLVVSIALATLSWRFVEEPVRRYAYRLRALPRAQWRVIAVGLAGSAALVAAGLAGAAAGGWPARFPGYRPVAISGQEQWGGATCFNEDPSQPIVWRADRCTRTHGRGGRVLLWGDSHAAHYVPGLVAEQAALDRELLQYTFAGCPPIFAYFSAARIGCSRSNARVPALIRRYGITQVVIAARWEEVPWRTLAQLHATVAALQRLGVRVTVVGQSPIFGVTPQAFDYLSGQAGHPVGVAVPRLDPDVIALVRREAAGADYVDPLASLCPAGACRYRTGSTWLYADDGHLSAAGSRRAARAFLVAAVRRR</sequence>
<feature type="transmembrane region" description="Helical" evidence="1">
    <location>
        <begin position="12"/>
        <end position="32"/>
    </location>
</feature>
<name>A0A7X0JEG3_9SPHN</name>
<feature type="transmembrane region" description="Helical" evidence="1">
    <location>
        <begin position="69"/>
        <end position="92"/>
    </location>
</feature>
<dbReference type="InterPro" id="IPR002656">
    <property type="entry name" value="Acyl_transf_3_dom"/>
</dbReference>
<dbReference type="EMBL" id="JACHBT010000010">
    <property type="protein sequence ID" value="MBB6505167.1"/>
    <property type="molecule type" value="Genomic_DNA"/>
</dbReference>
<evidence type="ECO:0000313" key="4">
    <source>
        <dbReference type="EMBL" id="MBB6505167.1"/>
    </source>
</evidence>
<protein>
    <submittedName>
        <fullName evidence="4">Peptidoglycan/LPS O-acetylase OafA/YrhL</fullName>
    </submittedName>
</protein>
<keyword evidence="1" id="KW-0472">Membrane</keyword>
<feature type="transmembrane region" description="Helical" evidence="1">
    <location>
        <begin position="98"/>
        <end position="116"/>
    </location>
</feature>
<accession>A0A7X0JEG3</accession>
<dbReference type="PANTHER" id="PTHR23028">
    <property type="entry name" value="ACETYLTRANSFERASE"/>
    <property type="match status" value="1"/>
</dbReference>
<dbReference type="Pfam" id="PF19040">
    <property type="entry name" value="SGNH"/>
    <property type="match status" value="1"/>
</dbReference>
<feature type="domain" description="Acyltransferase 3" evidence="2">
    <location>
        <begin position="6"/>
        <end position="329"/>
    </location>
</feature>
<reference evidence="4 5" key="1">
    <citation type="submission" date="2020-08" db="EMBL/GenBank/DDBJ databases">
        <title>The Agave Microbiome: Exploring the role of microbial communities in plant adaptations to desert environments.</title>
        <authorList>
            <person name="Partida-Martinez L.P."/>
        </authorList>
    </citation>
    <scope>NUCLEOTIDE SEQUENCE [LARGE SCALE GENOMIC DNA]</scope>
    <source>
        <strain evidence="4 5">AS3.13</strain>
    </source>
</reference>
<keyword evidence="1" id="KW-0812">Transmembrane</keyword>
<feature type="domain" description="SGNH" evidence="3">
    <location>
        <begin position="412"/>
        <end position="617"/>
    </location>
</feature>
<dbReference type="Proteomes" id="UP000522313">
    <property type="component" value="Unassembled WGS sequence"/>
</dbReference>
<organism evidence="4 5">
    <name type="scientific">Sphingomonas endophytica</name>
    <dbReference type="NCBI Taxonomy" id="869719"/>
    <lineage>
        <taxon>Bacteria</taxon>
        <taxon>Pseudomonadati</taxon>
        <taxon>Pseudomonadota</taxon>
        <taxon>Alphaproteobacteria</taxon>
        <taxon>Sphingomonadales</taxon>
        <taxon>Sphingomonadaceae</taxon>
        <taxon>Sphingomonas</taxon>
    </lineage>
</organism>
<dbReference type="Pfam" id="PF01757">
    <property type="entry name" value="Acyl_transf_3"/>
    <property type="match status" value="1"/>
</dbReference>
<dbReference type="GO" id="GO:0009103">
    <property type="term" value="P:lipopolysaccharide biosynthetic process"/>
    <property type="evidence" value="ECO:0007669"/>
    <property type="project" value="TreeGrafter"/>
</dbReference>
<dbReference type="AlphaFoldDB" id="A0A7X0JEG3"/>
<evidence type="ECO:0000259" key="3">
    <source>
        <dbReference type="Pfam" id="PF19040"/>
    </source>
</evidence>
<feature type="transmembrane region" description="Helical" evidence="1">
    <location>
        <begin position="353"/>
        <end position="377"/>
    </location>
</feature>
<evidence type="ECO:0000256" key="1">
    <source>
        <dbReference type="SAM" id="Phobius"/>
    </source>
</evidence>
<dbReference type="GO" id="GO:0016020">
    <property type="term" value="C:membrane"/>
    <property type="evidence" value="ECO:0007669"/>
    <property type="project" value="TreeGrafter"/>
</dbReference>